<dbReference type="RefSeq" id="WP_016456061.1">
    <property type="nucleotide sequence ID" value="NZ_KE150269.1"/>
</dbReference>
<gene>
    <name evidence="1" type="ORF">HMPREF9306_01231</name>
</gene>
<organism evidence="1 2">
    <name type="scientific">Propionimicrobium lymphophilum ACS-093-V-SCH5</name>
    <dbReference type="NCBI Taxonomy" id="883161"/>
    <lineage>
        <taxon>Bacteria</taxon>
        <taxon>Bacillati</taxon>
        <taxon>Actinomycetota</taxon>
        <taxon>Actinomycetes</taxon>
        <taxon>Propionibacteriales</taxon>
        <taxon>Propionibacteriaceae</taxon>
        <taxon>Propionimicrobium</taxon>
    </lineage>
</organism>
<protein>
    <submittedName>
        <fullName evidence="1">Uncharacterized protein</fullName>
    </submittedName>
</protein>
<evidence type="ECO:0000313" key="2">
    <source>
        <dbReference type="Proteomes" id="UP000014417"/>
    </source>
</evidence>
<keyword evidence="2" id="KW-1185">Reference proteome</keyword>
<sequence length="166" mass="17502">MTDFICASVEGGLGNKTSVHVFDRCVWVGDYFVRPSQDFLSKLEDGLADNPGLLATKASTLSVAGLWIDQGGSMRGATVGSAMVVSDGKTLRSNSPGETFVLDSDWPVLVSTIGLLSLGESLQEIYKALVNVAPSGFADLVGELGENNTESGLSLSIVRFDPAGWR</sequence>
<dbReference type="HOGENOM" id="CLU_1601228_0_0_11"/>
<proteinExistence type="predicted"/>
<name>S2VZG2_9ACTN</name>
<comment type="caution">
    <text evidence="1">The sequence shown here is derived from an EMBL/GenBank/DDBJ whole genome shotgun (WGS) entry which is preliminary data.</text>
</comment>
<accession>S2VZG2</accession>
<dbReference type="EMBL" id="AGZR01000006">
    <property type="protein sequence ID" value="EPD32923.1"/>
    <property type="molecule type" value="Genomic_DNA"/>
</dbReference>
<dbReference type="Proteomes" id="UP000014417">
    <property type="component" value="Unassembled WGS sequence"/>
</dbReference>
<evidence type="ECO:0000313" key="1">
    <source>
        <dbReference type="EMBL" id="EPD32923.1"/>
    </source>
</evidence>
<dbReference type="STRING" id="883161.HMPREF9306_01231"/>
<dbReference type="AlphaFoldDB" id="S2VZG2"/>
<reference evidence="1 2" key="1">
    <citation type="submission" date="2013-04" db="EMBL/GenBank/DDBJ databases">
        <title>The Genome Sequence of Propionimicrobium lymphophilum ACS-093-V-SCH5.</title>
        <authorList>
            <consortium name="The Broad Institute Genomics Platform"/>
            <person name="Earl A."/>
            <person name="Ward D."/>
            <person name="Feldgarden M."/>
            <person name="Gevers D."/>
            <person name="Saerens B."/>
            <person name="Vaneechoutte M."/>
            <person name="Walker B."/>
            <person name="Young S."/>
            <person name="Zeng Q."/>
            <person name="Gargeya S."/>
            <person name="Fitzgerald M."/>
            <person name="Haas B."/>
            <person name="Abouelleil A."/>
            <person name="Allen A.W."/>
            <person name="Alvarado L."/>
            <person name="Arachchi H.M."/>
            <person name="Berlin A.M."/>
            <person name="Chapman S.B."/>
            <person name="Gainer-Dewar J."/>
            <person name="Goldberg J."/>
            <person name="Griggs A."/>
            <person name="Gujja S."/>
            <person name="Hansen M."/>
            <person name="Howarth C."/>
            <person name="Imamovic A."/>
            <person name="Ireland A."/>
            <person name="Larimer J."/>
            <person name="McCowan C."/>
            <person name="Murphy C."/>
            <person name="Pearson M."/>
            <person name="Poon T.W."/>
            <person name="Priest M."/>
            <person name="Roberts A."/>
            <person name="Saif S."/>
            <person name="Shea T."/>
            <person name="Sisk P."/>
            <person name="Sykes S."/>
            <person name="Wortman J."/>
            <person name="Nusbaum C."/>
            <person name="Birren B."/>
        </authorList>
    </citation>
    <scope>NUCLEOTIDE SEQUENCE [LARGE SCALE GENOMIC DNA]</scope>
    <source>
        <strain evidence="1 2">ACS-093-V-SCH5</strain>
    </source>
</reference>